<dbReference type="STRING" id="214095.RU97_GL000278"/>
<accession>A0A1L8RK10</accession>
<reference evidence="1 2" key="1">
    <citation type="submission" date="2014-12" db="EMBL/GenBank/DDBJ databases">
        <title>Draft genome sequences of 29 type strains of Enterococci.</title>
        <authorList>
            <person name="Zhong Z."/>
            <person name="Sun Z."/>
            <person name="Liu W."/>
            <person name="Zhang W."/>
            <person name="Zhang H."/>
        </authorList>
    </citation>
    <scope>NUCLEOTIDE SEQUENCE [LARGE SCALE GENOMIC DNA]</scope>
    <source>
        <strain evidence="1 2">DSM 17029</strain>
    </source>
</reference>
<comment type="caution">
    <text evidence="1">The sequence shown here is derived from an EMBL/GenBank/DDBJ whole genome shotgun (WGS) entry which is preliminary data.</text>
</comment>
<evidence type="ECO:0000313" key="2">
    <source>
        <dbReference type="Proteomes" id="UP000181884"/>
    </source>
</evidence>
<dbReference type="Proteomes" id="UP000181884">
    <property type="component" value="Unassembled WGS sequence"/>
</dbReference>
<dbReference type="AlphaFoldDB" id="A0A1L8RK10"/>
<sequence length="82" mass="9495">MGSSSFKDNSPDLTGGLHYILIMPSHRRFVIGPKNDFFLGFQLEKSLFLLFHELQHLTKNSISATDSRLSRWLTQKQKNCRL</sequence>
<proteinExistence type="predicted"/>
<protein>
    <submittedName>
        <fullName evidence="1">Uncharacterized protein</fullName>
    </submittedName>
</protein>
<evidence type="ECO:0000313" key="1">
    <source>
        <dbReference type="EMBL" id="OJG20045.1"/>
    </source>
</evidence>
<organism evidence="1 2">
    <name type="scientific">Enterococcus canis</name>
    <dbReference type="NCBI Taxonomy" id="214095"/>
    <lineage>
        <taxon>Bacteria</taxon>
        <taxon>Bacillati</taxon>
        <taxon>Bacillota</taxon>
        <taxon>Bacilli</taxon>
        <taxon>Lactobacillales</taxon>
        <taxon>Enterococcaceae</taxon>
        <taxon>Enterococcus</taxon>
    </lineage>
</organism>
<dbReference type="EMBL" id="JXKH01000001">
    <property type="protein sequence ID" value="OJG20045.1"/>
    <property type="molecule type" value="Genomic_DNA"/>
</dbReference>
<keyword evidence="2" id="KW-1185">Reference proteome</keyword>
<name>A0A1L8RK10_9ENTE</name>
<gene>
    <name evidence="1" type="ORF">RU97_GL000278</name>
</gene>